<reference evidence="1 2" key="1">
    <citation type="submission" date="2018-01" db="EMBL/GenBank/DDBJ databases">
        <title>The draft genome of an aniline degradation strain ANB-1.</title>
        <authorList>
            <person name="Zhang L."/>
            <person name="Jiang J."/>
        </authorList>
    </citation>
    <scope>NUCLEOTIDE SEQUENCE [LARGE SCALE GENOMIC DNA]</scope>
    <source>
        <strain evidence="1 2">ANB-1</strain>
    </source>
</reference>
<dbReference type="AlphaFoldDB" id="A0A2N8KGF0"/>
<keyword evidence="2" id="KW-1185">Reference proteome</keyword>
<evidence type="ECO:0000313" key="2">
    <source>
        <dbReference type="Proteomes" id="UP000235994"/>
    </source>
</evidence>
<accession>A0A2N8KGF0</accession>
<dbReference type="PANTHER" id="PTHR37950:SF1">
    <property type="entry name" value="4-HYDROXYPHENYLACETATE CATABOLISM PROTEIN"/>
    <property type="match status" value="1"/>
</dbReference>
<dbReference type="EMBL" id="POQS01000004">
    <property type="protein sequence ID" value="PND32515.1"/>
    <property type="molecule type" value="Genomic_DNA"/>
</dbReference>
<dbReference type="SUPFAM" id="SSF55331">
    <property type="entry name" value="Tautomerase/MIF"/>
    <property type="match status" value="1"/>
</dbReference>
<dbReference type="Proteomes" id="UP000235994">
    <property type="component" value="Unassembled WGS sequence"/>
</dbReference>
<gene>
    <name evidence="1" type="ORF">C1I89_15695</name>
</gene>
<keyword evidence="1" id="KW-0413">Isomerase</keyword>
<dbReference type="RefSeq" id="WP_102773633.1">
    <property type="nucleotide sequence ID" value="NZ_POQS01000004.1"/>
</dbReference>
<name>A0A2N8KGF0_9BURK</name>
<comment type="caution">
    <text evidence="1">The sequence shown here is derived from an EMBL/GenBank/DDBJ whole genome shotgun (WGS) entry which is preliminary data.</text>
</comment>
<dbReference type="InterPro" id="IPR004220">
    <property type="entry name" value="5-COMe_2-OHmuconate_Isoase"/>
</dbReference>
<evidence type="ECO:0000313" key="1">
    <source>
        <dbReference type="EMBL" id="PND32515.1"/>
    </source>
</evidence>
<sequence>MPHVVILYTGNLEAQADMGGLCRAVADAMLTVRAEDGSQVFPTGGTRVYAYPAPHYAVADGGAAGRAAGGDGDYGFVYVNLRMGAGRSDAVRRAAGDAIAGSARKHLAPLFSDPRKHLGLTVQVDEAPGQVYDAKHSTLHPLFTKK</sequence>
<dbReference type="Gene3D" id="3.30.429.10">
    <property type="entry name" value="Macrophage Migration Inhibitory Factor"/>
    <property type="match status" value="1"/>
</dbReference>
<organism evidence="1 2">
    <name type="scientific">Achromobacter pulmonis</name>
    <dbReference type="NCBI Taxonomy" id="1389932"/>
    <lineage>
        <taxon>Bacteria</taxon>
        <taxon>Pseudomonadati</taxon>
        <taxon>Pseudomonadota</taxon>
        <taxon>Betaproteobacteria</taxon>
        <taxon>Burkholderiales</taxon>
        <taxon>Alcaligenaceae</taxon>
        <taxon>Achromobacter</taxon>
    </lineage>
</organism>
<dbReference type="GO" id="GO:0008704">
    <property type="term" value="F:5-carboxymethyl-2-hydroxymuconate delta-isomerase activity"/>
    <property type="evidence" value="ECO:0007669"/>
    <property type="project" value="InterPro"/>
</dbReference>
<protein>
    <submittedName>
        <fullName evidence="1">5-carboxymethyl-2-hydroxymuconate isomerase</fullName>
    </submittedName>
</protein>
<dbReference type="Pfam" id="PF02962">
    <property type="entry name" value="CHMI"/>
    <property type="match status" value="1"/>
</dbReference>
<dbReference type="PANTHER" id="PTHR37950">
    <property type="entry name" value="4-HYDROXYPHENYLACETATE CATABOLISM PROTEIN"/>
    <property type="match status" value="1"/>
</dbReference>
<dbReference type="InterPro" id="IPR014347">
    <property type="entry name" value="Tautomerase/MIF_sf"/>
</dbReference>
<proteinExistence type="predicted"/>
<dbReference type="CDD" id="cd00580">
    <property type="entry name" value="CHMI"/>
    <property type="match status" value="1"/>
</dbReference>